<evidence type="ECO:0000256" key="5">
    <source>
        <dbReference type="ARBA" id="ARBA00022989"/>
    </source>
</evidence>
<comment type="subcellular location">
    <subcellularLocation>
        <location evidence="1">Membrane</location>
        <topology evidence="1">Single-pass membrane protein</topology>
    </subcellularLocation>
</comment>
<keyword evidence="3" id="KW-0808">Transferase</keyword>
<sequence>MRLFKKRLPFSKHLRIDPPAPRPNRHGVAIVTMLKDEESYIDEWLAFHQAVGIRHFIIYDDGSTDGTASIIKARLSDAELTLVPWAGRMIDMSDGQQFNSQVVAFAHAILNFGAAFRWMALIDVDEFLLPKLGNTVEEALKGTGGFPNVSLPWHMFGTSGHKAKPDGGILRNFVQRATDPISRKKNATNFKCVVDPCEVTEVSVHQFETRQYGEMTCNDVGKVFTRKQRKTPDFYASQNLQLNHYYTKSLEEFEEKIRRGPVSPATRDAHQHRLRTALESIDSDVVEDRQIIDFIDENDIQL</sequence>
<dbReference type="GO" id="GO:0016757">
    <property type="term" value="F:glycosyltransferase activity"/>
    <property type="evidence" value="ECO:0007669"/>
    <property type="project" value="UniProtKB-KW"/>
</dbReference>
<evidence type="ECO:0000256" key="4">
    <source>
        <dbReference type="ARBA" id="ARBA00022692"/>
    </source>
</evidence>
<dbReference type="RefSeq" id="WP_222876997.1">
    <property type="nucleotide sequence ID" value="NZ_AP023361.1"/>
</dbReference>
<keyword evidence="8" id="KW-1185">Reference proteome</keyword>
<evidence type="ECO:0000313" key="7">
    <source>
        <dbReference type="EMBL" id="BCJ90365.1"/>
    </source>
</evidence>
<evidence type="ECO:0000313" key="8">
    <source>
        <dbReference type="Proteomes" id="UP000515317"/>
    </source>
</evidence>
<keyword evidence="4" id="KW-0812">Transmembrane</keyword>
<reference evidence="7 8" key="1">
    <citation type="submission" date="2020-08" db="EMBL/GenBank/DDBJ databases">
        <title>Genome sequence of Rhizobiales bacterium strain IZ6.</title>
        <authorList>
            <person name="Nakai R."/>
            <person name="Naganuma T."/>
        </authorList>
    </citation>
    <scope>NUCLEOTIDE SEQUENCE [LARGE SCALE GENOMIC DNA]</scope>
    <source>
        <strain evidence="7 8">IZ6</strain>
    </source>
</reference>
<evidence type="ECO:0000256" key="2">
    <source>
        <dbReference type="ARBA" id="ARBA00022676"/>
    </source>
</evidence>
<dbReference type="EMBL" id="AP023361">
    <property type="protein sequence ID" value="BCJ90365.1"/>
    <property type="molecule type" value="Genomic_DNA"/>
</dbReference>
<dbReference type="InterPro" id="IPR008166">
    <property type="entry name" value="Glyco_transf_92"/>
</dbReference>
<keyword evidence="5" id="KW-1133">Transmembrane helix</keyword>
<evidence type="ECO:0000256" key="6">
    <source>
        <dbReference type="ARBA" id="ARBA00023136"/>
    </source>
</evidence>
<dbReference type="GO" id="GO:0005737">
    <property type="term" value="C:cytoplasm"/>
    <property type="evidence" value="ECO:0007669"/>
    <property type="project" value="TreeGrafter"/>
</dbReference>
<dbReference type="GO" id="GO:0016020">
    <property type="term" value="C:membrane"/>
    <property type="evidence" value="ECO:0007669"/>
    <property type="project" value="UniProtKB-SubCell"/>
</dbReference>
<dbReference type="KEGG" id="tso:IZ6_11000"/>
<keyword evidence="6" id="KW-0472">Membrane</keyword>
<dbReference type="PANTHER" id="PTHR21461:SF69">
    <property type="entry name" value="GLYCOSYLTRANSFERASE FAMILY 92 PROTEIN"/>
    <property type="match status" value="1"/>
</dbReference>
<dbReference type="InterPro" id="IPR029044">
    <property type="entry name" value="Nucleotide-diphossugar_trans"/>
</dbReference>
<dbReference type="PANTHER" id="PTHR21461">
    <property type="entry name" value="GLYCOSYLTRANSFERASE FAMILY 92 PROTEIN"/>
    <property type="match status" value="1"/>
</dbReference>
<dbReference type="Proteomes" id="UP000515317">
    <property type="component" value="Chromosome"/>
</dbReference>
<accession>A0A6S6QRJ9</accession>
<keyword evidence="2" id="KW-0328">Glycosyltransferase</keyword>
<dbReference type="AlphaFoldDB" id="A0A6S6QRJ9"/>
<gene>
    <name evidence="7" type="ORF">IZ6_11000</name>
</gene>
<name>A0A6S6QRJ9_9HYPH</name>
<dbReference type="SUPFAM" id="SSF53448">
    <property type="entry name" value="Nucleotide-diphospho-sugar transferases"/>
    <property type="match status" value="1"/>
</dbReference>
<dbReference type="Pfam" id="PF01697">
    <property type="entry name" value="Glyco_transf_92"/>
    <property type="match status" value="1"/>
</dbReference>
<evidence type="ECO:0000256" key="3">
    <source>
        <dbReference type="ARBA" id="ARBA00022679"/>
    </source>
</evidence>
<organism evidence="7 8">
    <name type="scientific">Terrihabitans soli</name>
    <dbReference type="NCBI Taxonomy" id="708113"/>
    <lineage>
        <taxon>Bacteria</taxon>
        <taxon>Pseudomonadati</taxon>
        <taxon>Pseudomonadota</taxon>
        <taxon>Alphaproteobacteria</taxon>
        <taxon>Hyphomicrobiales</taxon>
        <taxon>Terrihabitans</taxon>
    </lineage>
</organism>
<proteinExistence type="predicted"/>
<protein>
    <recommendedName>
        <fullName evidence="9">Glycosyltransferase family 92 protein</fullName>
    </recommendedName>
</protein>
<evidence type="ECO:0008006" key="9">
    <source>
        <dbReference type="Google" id="ProtNLM"/>
    </source>
</evidence>
<evidence type="ECO:0000256" key="1">
    <source>
        <dbReference type="ARBA" id="ARBA00004167"/>
    </source>
</evidence>